<accession>A0A397VE49</accession>
<dbReference type="OrthoDB" id="120976at2759"/>
<reference evidence="1 2" key="1">
    <citation type="submission" date="2018-06" db="EMBL/GenBank/DDBJ databases">
        <title>Comparative genomics reveals the genomic features of Rhizophagus irregularis, R. cerebriforme, R. diaphanum and Gigaspora rosea, and their symbiotic lifestyle signature.</title>
        <authorList>
            <person name="Morin E."/>
            <person name="San Clemente H."/>
            <person name="Chen E.C.H."/>
            <person name="De La Providencia I."/>
            <person name="Hainaut M."/>
            <person name="Kuo A."/>
            <person name="Kohler A."/>
            <person name="Murat C."/>
            <person name="Tang N."/>
            <person name="Roy S."/>
            <person name="Loubradou J."/>
            <person name="Henrissat B."/>
            <person name="Grigoriev I.V."/>
            <person name="Corradi N."/>
            <person name="Roux C."/>
            <person name="Martin F.M."/>
        </authorList>
    </citation>
    <scope>NUCLEOTIDE SEQUENCE [LARGE SCALE GENOMIC DNA]</scope>
    <source>
        <strain evidence="1 2">DAOM 194757</strain>
    </source>
</reference>
<comment type="caution">
    <text evidence="1">The sequence shown here is derived from an EMBL/GenBank/DDBJ whole genome shotgun (WGS) entry which is preliminary data.</text>
</comment>
<dbReference type="Proteomes" id="UP000266673">
    <property type="component" value="Unassembled WGS sequence"/>
</dbReference>
<evidence type="ECO:0000313" key="2">
    <source>
        <dbReference type="Proteomes" id="UP000266673"/>
    </source>
</evidence>
<name>A0A397VE49_9GLOM</name>
<organism evidence="1 2">
    <name type="scientific">Gigaspora rosea</name>
    <dbReference type="NCBI Taxonomy" id="44941"/>
    <lineage>
        <taxon>Eukaryota</taxon>
        <taxon>Fungi</taxon>
        <taxon>Fungi incertae sedis</taxon>
        <taxon>Mucoromycota</taxon>
        <taxon>Glomeromycotina</taxon>
        <taxon>Glomeromycetes</taxon>
        <taxon>Diversisporales</taxon>
        <taxon>Gigasporaceae</taxon>
        <taxon>Gigaspora</taxon>
    </lineage>
</organism>
<sequence length="103" mass="11151">MKGPLSSHSEQAAQHHNGIWNWEKALANALCNNCLLTFLDIGYNKLGGKALADTLCKSSILTSLDISDNNLEFKEGKALIVVNNKLGLDGEKALVILLCKKPC</sequence>
<dbReference type="InterPro" id="IPR001611">
    <property type="entry name" value="Leu-rich_rpt"/>
</dbReference>
<protein>
    <submittedName>
        <fullName evidence="1">Uncharacterized protein</fullName>
    </submittedName>
</protein>
<dbReference type="AlphaFoldDB" id="A0A397VE49"/>
<proteinExistence type="predicted"/>
<dbReference type="EMBL" id="QKWP01000402">
    <property type="protein sequence ID" value="RIB20714.1"/>
    <property type="molecule type" value="Genomic_DNA"/>
</dbReference>
<dbReference type="Gene3D" id="3.80.10.10">
    <property type="entry name" value="Ribonuclease Inhibitor"/>
    <property type="match status" value="1"/>
</dbReference>
<gene>
    <name evidence="1" type="ORF">C2G38_2178608</name>
</gene>
<dbReference type="SUPFAM" id="SSF52047">
    <property type="entry name" value="RNI-like"/>
    <property type="match status" value="1"/>
</dbReference>
<evidence type="ECO:0000313" key="1">
    <source>
        <dbReference type="EMBL" id="RIB20714.1"/>
    </source>
</evidence>
<dbReference type="InterPro" id="IPR032675">
    <property type="entry name" value="LRR_dom_sf"/>
</dbReference>
<keyword evidence="2" id="KW-1185">Reference proteome</keyword>
<dbReference type="Pfam" id="PF13516">
    <property type="entry name" value="LRR_6"/>
    <property type="match status" value="2"/>
</dbReference>